<dbReference type="PROSITE" id="PS50134">
    <property type="entry name" value="ZF_TAZ"/>
    <property type="match status" value="1"/>
</dbReference>
<dbReference type="InterPro" id="IPR035898">
    <property type="entry name" value="TAZ_dom_sf"/>
</dbReference>
<dbReference type="Proteomes" id="UP000815325">
    <property type="component" value="Unassembled WGS sequence"/>
</dbReference>
<evidence type="ECO:0000256" key="4">
    <source>
        <dbReference type="SAM" id="MobiDB-lite"/>
    </source>
</evidence>
<dbReference type="SUPFAM" id="SSF57933">
    <property type="entry name" value="TAZ domain"/>
    <property type="match status" value="2"/>
</dbReference>
<keyword evidence="1" id="KW-0479">Metal-binding</keyword>
<feature type="compositionally biased region" description="Polar residues" evidence="4">
    <location>
        <begin position="161"/>
        <end position="184"/>
    </location>
</feature>
<dbReference type="EMBL" id="MU071082">
    <property type="protein sequence ID" value="KAF5826289.1"/>
    <property type="molecule type" value="Genomic_DNA"/>
</dbReference>
<evidence type="ECO:0000256" key="1">
    <source>
        <dbReference type="ARBA" id="ARBA00022723"/>
    </source>
</evidence>
<evidence type="ECO:0000256" key="2">
    <source>
        <dbReference type="ARBA" id="ARBA00022771"/>
    </source>
</evidence>
<protein>
    <recommendedName>
        <fullName evidence="5">TAZ-type domain-containing protein</fullName>
    </recommendedName>
</protein>
<proteinExistence type="predicted"/>
<organism evidence="6 7">
    <name type="scientific">Dunaliella salina</name>
    <name type="common">Green alga</name>
    <name type="synonym">Protococcus salinus</name>
    <dbReference type="NCBI Taxonomy" id="3046"/>
    <lineage>
        <taxon>Eukaryota</taxon>
        <taxon>Viridiplantae</taxon>
        <taxon>Chlorophyta</taxon>
        <taxon>core chlorophytes</taxon>
        <taxon>Chlorophyceae</taxon>
        <taxon>CS clade</taxon>
        <taxon>Chlamydomonadales</taxon>
        <taxon>Dunaliellaceae</taxon>
        <taxon>Dunaliella</taxon>
    </lineage>
</organism>
<evidence type="ECO:0000313" key="6">
    <source>
        <dbReference type="EMBL" id="KAF5826289.1"/>
    </source>
</evidence>
<keyword evidence="2" id="KW-0863">Zinc-finger</keyword>
<keyword evidence="7" id="KW-1185">Reference proteome</keyword>
<evidence type="ECO:0000256" key="3">
    <source>
        <dbReference type="ARBA" id="ARBA00022833"/>
    </source>
</evidence>
<feature type="compositionally biased region" description="Low complexity" evidence="4">
    <location>
        <begin position="190"/>
        <end position="202"/>
    </location>
</feature>
<comment type="caution">
    <text evidence="6">The sequence shown here is derived from an EMBL/GenBank/DDBJ whole genome shotgun (WGS) entry which is preliminary data.</text>
</comment>
<accession>A0ABQ7FV70</accession>
<feature type="region of interest" description="Disordered" evidence="4">
    <location>
        <begin position="140"/>
        <end position="210"/>
    </location>
</feature>
<feature type="compositionally biased region" description="Low complexity" evidence="4">
    <location>
        <begin position="140"/>
        <end position="155"/>
    </location>
</feature>
<evidence type="ECO:0000313" key="7">
    <source>
        <dbReference type="Proteomes" id="UP000815325"/>
    </source>
</evidence>
<name>A0ABQ7FV70_DUNSA</name>
<dbReference type="Gene3D" id="1.20.1020.10">
    <property type="entry name" value="TAZ domain"/>
    <property type="match status" value="2"/>
</dbReference>
<evidence type="ECO:0000259" key="5">
    <source>
        <dbReference type="PROSITE" id="PS50134"/>
    </source>
</evidence>
<keyword evidence="3" id="KW-0862">Zinc</keyword>
<gene>
    <name evidence="6" type="ORF">DUNSADRAFT_3744</name>
</gene>
<sequence length="329" mass="35535">MTSMTKSEKVKKGQNWLKACMHCLSCNDPVCSFSACRDVKQLLWHIFSSSCFACAEASASRTQHTYAASSPCACGPVRALLSHWIKCQDSRCEMCSDLWADIGMQSEPGGHNPSSCSQTGSSQDQVMTQTHTPCAKLVQSMDSSMTESSPSRTCSPAVPTSAVNSQNVTPAPSSSDQSCSTTDVQPCPEVSGSQGVLSRSSSWESGSPATGTVAYSLDQHNHTQVIYFLELLLQCFVQKAPSGKFTQEQANWLPLGKQLWQHLLADCPSMDPSCAYPGCQNARAVLRHRVACQAPHCSICTPVKQFFQRRPAPRATVPDMQVNGVPGSQ</sequence>
<dbReference type="Pfam" id="PF02135">
    <property type="entry name" value="zf-TAZ"/>
    <property type="match status" value="1"/>
</dbReference>
<feature type="domain" description="TAZ-type" evidence="5">
    <location>
        <begin position="6"/>
        <end position="98"/>
    </location>
</feature>
<reference evidence="6" key="1">
    <citation type="submission" date="2017-08" db="EMBL/GenBank/DDBJ databases">
        <authorList>
            <person name="Polle J.E."/>
            <person name="Barry K."/>
            <person name="Cushman J."/>
            <person name="Schmutz J."/>
            <person name="Tran D."/>
            <person name="Hathwaick L.T."/>
            <person name="Yim W.C."/>
            <person name="Jenkins J."/>
            <person name="Mckie-Krisberg Z.M."/>
            <person name="Prochnik S."/>
            <person name="Lindquist E."/>
            <person name="Dockter R.B."/>
            <person name="Adam C."/>
            <person name="Molina H."/>
            <person name="Bunkerborg J."/>
            <person name="Jin E."/>
            <person name="Buchheim M."/>
            <person name="Magnuson J."/>
        </authorList>
    </citation>
    <scope>NUCLEOTIDE SEQUENCE</scope>
    <source>
        <strain evidence="6">CCAP 19/18</strain>
    </source>
</reference>
<dbReference type="InterPro" id="IPR000197">
    <property type="entry name" value="Znf_TAZ"/>
</dbReference>